<reference evidence="7" key="2">
    <citation type="submission" date="2021-08" db="EMBL/GenBank/DDBJ databases">
        <authorList>
            <person name="Tani A."/>
            <person name="Ola A."/>
            <person name="Ogura Y."/>
            <person name="Katsura K."/>
            <person name="Hayashi T."/>
        </authorList>
    </citation>
    <scope>NUCLEOTIDE SEQUENCE</scope>
    <source>
        <strain evidence="7">DSM 16372</strain>
    </source>
</reference>
<dbReference type="Pfam" id="PF25876">
    <property type="entry name" value="HH_MFP_RND"/>
    <property type="match status" value="1"/>
</dbReference>
<feature type="domain" description="Multidrug resistance protein MdtA-like C-terminal permuted SH3" evidence="6">
    <location>
        <begin position="323"/>
        <end position="385"/>
    </location>
</feature>
<keyword evidence="8" id="KW-1185">Reference proteome</keyword>
<dbReference type="GO" id="GO:0030313">
    <property type="term" value="C:cell envelope"/>
    <property type="evidence" value="ECO:0007669"/>
    <property type="project" value="UniProtKB-SubCell"/>
</dbReference>
<gene>
    <name evidence="7" type="primary">ttgA_2</name>
    <name evidence="7" type="ORF">BHAOGJBA_6323</name>
</gene>
<comment type="subcellular location">
    <subcellularLocation>
        <location evidence="1">Cell envelope</location>
    </subcellularLocation>
</comment>
<dbReference type="GO" id="GO:0005886">
    <property type="term" value="C:plasma membrane"/>
    <property type="evidence" value="ECO:0007669"/>
    <property type="project" value="TreeGrafter"/>
</dbReference>
<comment type="similarity">
    <text evidence="2">Belongs to the membrane fusion protein (MFP) (TC 8.A.1) family.</text>
</comment>
<evidence type="ECO:0000259" key="5">
    <source>
        <dbReference type="Pfam" id="PF25944"/>
    </source>
</evidence>
<dbReference type="NCBIfam" id="TIGR01730">
    <property type="entry name" value="RND_mfp"/>
    <property type="match status" value="1"/>
</dbReference>
<dbReference type="FunFam" id="2.40.420.20:FF:000001">
    <property type="entry name" value="Efflux RND transporter periplasmic adaptor subunit"/>
    <property type="match status" value="1"/>
</dbReference>
<protein>
    <submittedName>
        <fullName evidence="7">Efflux pump periplasmic linker TtgA</fullName>
    </submittedName>
</protein>
<proteinExistence type="inferred from homology"/>
<feature type="domain" description="Multidrug resistance protein MdtA-like beta-barrel" evidence="5">
    <location>
        <begin position="229"/>
        <end position="319"/>
    </location>
</feature>
<evidence type="ECO:0000259" key="4">
    <source>
        <dbReference type="Pfam" id="PF25917"/>
    </source>
</evidence>
<organism evidence="7 8">
    <name type="scientific">Methylobacterium hispanicum</name>
    <dbReference type="NCBI Taxonomy" id="270350"/>
    <lineage>
        <taxon>Bacteria</taxon>
        <taxon>Pseudomonadati</taxon>
        <taxon>Pseudomonadota</taxon>
        <taxon>Alphaproteobacteria</taxon>
        <taxon>Hyphomicrobiales</taxon>
        <taxon>Methylobacteriaceae</taxon>
        <taxon>Methylobacterium</taxon>
    </lineage>
</organism>
<sequence length="410" mass="44114">MLFRIGSEPIPGHERVGARTRSQLTGTAAILVLFIALIGCQDKQAASSAHTAATAPAVSIIVAEPKAVTLVKELPGRITPMRIAEVRPRVSGIIVKQTFEQGSLVKEGTVLYHIDPKPFEVELDAAKAALARADATLFQANRQEDRLRQLLSGQTTTQAQYDLALAAEKQAEADVAAQKAAVQRAQLNLDFATLRAPITGRIGRALVTEGALVGQNEATHLATIQQLDPIYADFTQSVTELNQLKRDLSDGRLQKVSPNAAEVRLVFDDGTLYPHSGRLLFSDVTVDPGTGQVILRGEFPNPNAELLPGTYMRVQIEEGIDADAIVLPQQAIQRNNAGGSEVYVVNDEGRAVLQPVRVGRTLGNEIVVEDGLKPGYRVVVEGFQKFTPGSVVQPVPWLPAKQAAAQARPN</sequence>
<evidence type="ECO:0000256" key="1">
    <source>
        <dbReference type="ARBA" id="ARBA00004196"/>
    </source>
</evidence>
<evidence type="ECO:0000313" key="8">
    <source>
        <dbReference type="Proteomes" id="UP001055247"/>
    </source>
</evidence>
<dbReference type="InterPro" id="IPR058625">
    <property type="entry name" value="MdtA-like_BSH"/>
</dbReference>
<dbReference type="Gene3D" id="1.10.287.470">
    <property type="entry name" value="Helix hairpin bin"/>
    <property type="match status" value="1"/>
</dbReference>
<dbReference type="InterPro" id="IPR006143">
    <property type="entry name" value="RND_pump_MFP"/>
</dbReference>
<dbReference type="GO" id="GO:0022857">
    <property type="term" value="F:transmembrane transporter activity"/>
    <property type="evidence" value="ECO:0007669"/>
    <property type="project" value="InterPro"/>
</dbReference>
<dbReference type="PANTHER" id="PTHR30158">
    <property type="entry name" value="ACRA/E-RELATED COMPONENT OF DRUG EFFLUX TRANSPORTER"/>
    <property type="match status" value="1"/>
</dbReference>
<dbReference type="Pfam" id="PF25917">
    <property type="entry name" value="BSH_RND"/>
    <property type="match status" value="1"/>
</dbReference>
<accession>A0AAV4ZVU8</accession>
<dbReference type="GO" id="GO:0046677">
    <property type="term" value="P:response to antibiotic"/>
    <property type="evidence" value="ECO:0007669"/>
    <property type="project" value="TreeGrafter"/>
</dbReference>
<dbReference type="SUPFAM" id="SSF111369">
    <property type="entry name" value="HlyD-like secretion proteins"/>
    <property type="match status" value="1"/>
</dbReference>
<dbReference type="EMBL" id="BPQO01000064">
    <property type="protein sequence ID" value="GJD92766.1"/>
    <property type="molecule type" value="Genomic_DNA"/>
</dbReference>
<dbReference type="AlphaFoldDB" id="A0AAV4ZVU8"/>
<evidence type="ECO:0000259" key="6">
    <source>
        <dbReference type="Pfam" id="PF25967"/>
    </source>
</evidence>
<dbReference type="InterPro" id="IPR058624">
    <property type="entry name" value="MdtA-like_HH"/>
</dbReference>
<evidence type="ECO:0000259" key="3">
    <source>
        <dbReference type="Pfam" id="PF25876"/>
    </source>
</evidence>
<comment type="caution">
    <text evidence="7">The sequence shown here is derived from an EMBL/GenBank/DDBJ whole genome shotgun (WGS) entry which is preliminary data.</text>
</comment>
<dbReference type="Gene3D" id="2.40.30.170">
    <property type="match status" value="1"/>
</dbReference>
<feature type="domain" description="Multidrug resistance protein MdtA-like barrel-sandwich hybrid" evidence="4">
    <location>
        <begin position="82"/>
        <end position="225"/>
    </location>
</feature>
<evidence type="ECO:0000256" key="2">
    <source>
        <dbReference type="ARBA" id="ARBA00009477"/>
    </source>
</evidence>
<dbReference type="Gene3D" id="2.40.420.20">
    <property type="match status" value="1"/>
</dbReference>
<dbReference type="InterPro" id="IPR058626">
    <property type="entry name" value="MdtA-like_b-barrel"/>
</dbReference>
<dbReference type="RefSeq" id="WP_081948791.1">
    <property type="nucleotide sequence ID" value="NZ_BPQO01000064.1"/>
</dbReference>
<reference evidence="7" key="1">
    <citation type="journal article" date="2016" name="Front. Microbiol.">
        <title>Genome Sequence of the Piezophilic, Mesophilic Sulfate-Reducing Bacterium Desulfovibrio indicus J2T.</title>
        <authorList>
            <person name="Cao J."/>
            <person name="Maignien L."/>
            <person name="Shao Z."/>
            <person name="Alain K."/>
            <person name="Jebbar M."/>
        </authorList>
    </citation>
    <scope>NUCLEOTIDE SEQUENCE</scope>
    <source>
        <strain evidence="7">DSM 16372</strain>
    </source>
</reference>
<dbReference type="Proteomes" id="UP001055247">
    <property type="component" value="Unassembled WGS sequence"/>
</dbReference>
<dbReference type="Gene3D" id="2.40.50.100">
    <property type="match status" value="1"/>
</dbReference>
<dbReference type="Pfam" id="PF25967">
    <property type="entry name" value="RND-MFP_C"/>
    <property type="match status" value="1"/>
</dbReference>
<dbReference type="InterPro" id="IPR058627">
    <property type="entry name" value="MdtA-like_C"/>
</dbReference>
<feature type="domain" description="Multidrug resistance protein MdtA-like alpha-helical hairpin" evidence="3">
    <location>
        <begin position="123"/>
        <end position="191"/>
    </location>
</feature>
<evidence type="ECO:0000313" key="7">
    <source>
        <dbReference type="EMBL" id="GJD92766.1"/>
    </source>
</evidence>
<dbReference type="Pfam" id="PF25944">
    <property type="entry name" value="Beta-barrel_RND"/>
    <property type="match status" value="1"/>
</dbReference>
<name>A0AAV4ZVU8_9HYPH</name>
<dbReference type="PANTHER" id="PTHR30158:SF3">
    <property type="entry name" value="MULTIDRUG EFFLUX PUMP SUBUNIT ACRA-RELATED"/>
    <property type="match status" value="1"/>
</dbReference>